<evidence type="ECO:0000313" key="3">
    <source>
        <dbReference type="EMBL" id="UJO25143.1"/>
    </source>
</evidence>
<dbReference type="AlphaFoldDB" id="A0A9Q8PME7"/>
<keyword evidence="4" id="KW-1185">Reference proteome</keyword>
<feature type="region of interest" description="Disordered" evidence="1">
    <location>
        <begin position="41"/>
        <end position="65"/>
    </location>
</feature>
<evidence type="ECO:0000256" key="1">
    <source>
        <dbReference type="SAM" id="MobiDB-lite"/>
    </source>
</evidence>
<protein>
    <submittedName>
        <fullName evidence="3">Uncharacterized protein</fullName>
    </submittedName>
</protein>
<feature type="chain" id="PRO_5040120256" evidence="2">
    <location>
        <begin position="19"/>
        <end position="215"/>
    </location>
</feature>
<proteinExistence type="predicted"/>
<organism evidence="3 4">
    <name type="scientific">Passalora fulva</name>
    <name type="common">Tomato leaf mold</name>
    <name type="synonym">Cladosporium fulvum</name>
    <dbReference type="NCBI Taxonomy" id="5499"/>
    <lineage>
        <taxon>Eukaryota</taxon>
        <taxon>Fungi</taxon>
        <taxon>Dikarya</taxon>
        <taxon>Ascomycota</taxon>
        <taxon>Pezizomycotina</taxon>
        <taxon>Dothideomycetes</taxon>
        <taxon>Dothideomycetidae</taxon>
        <taxon>Mycosphaerellales</taxon>
        <taxon>Mycosphaerellaceae</taxon>
        <taxon>Fulvia</taxon>
    </lineage>
</organism>
<accession>A0A9Q8PME7</accession>
<dbReference type="RefSeq" id="XP_047769509.1">
    <property type="nucleotide sequence ID" value="XM_047913738.1"/>
</dbReference>
<dbReference type="OrthoDB" id="10553901at2759"/>
<dbReference type="GeneID" id="71994468"/>
<reference evidence="3" key="1">
    <citation type="submission" date="2021-12" db="EMBL/GenBank/DDBJ databases">
        <authorList>
            <person name="Zaccaron A."/>
            <person name="Stergiopoulos I."/>
        </authorList>
    </citation>
    <scope>NUCLEOTIDE SEQUENCE</scope>
    <source>
        <strain evidence="3">Race5_Kim</strain>
    </source>
</reference>
<feature type="signal peptide" evidence="2">
    <location>
        <begin position="1"/>
        <end position="18"/>
    </location>
</feature>
<reference evidence="3" key="2">
    <citation type="journal article" date="2022" name="Microb. Genom.">
        <title>A chromosome-scale genome assembly of the tomato pathogen Cladosporium fulvum reveals a compartmentalized genome architecture and the presence of a dispensable chromosome.</title>
        <authorList>
            <person name="Zaccaron A.Z."/>
            <person name="Chen L.H."/>
            <person name="Samaras A."/>
            <person name="Stergiopoulos I."/>
        </authorList>
    </citation>
    <scope>NUCLEOTIDE SEQUENCE</scope>
    <source>
        <strain evidence="3">Race5_Kim</strain>
    </source>
</reference>
<evidence type="ECO:0000256" key="2">
    <source>
        <dbReference type="SAM" id="SignalP"/>
    </source>
</evidence>
<keyword evidence="2" id="KW-0732">Signal</keyword>
<dbReference type="EMBL" id="CP090175">
    <property type="protein sequence ID" value="UJO25143.1"/>
    <property type="molecule type" value="Genomic_DNA"/>
</dbReference>
<evidence type="ECO:0000313" key="4">
    <source>
        <dbReference type="Proteomes" id="UP000756132"/>
    </source>
</evidence>
<dbReference type="KEGG" id="ffu:CLAFUR5_14590"/>
<gene>
    <name evidence="3" type="ORF">CLAFUR5_14590</name>
</gene>
<dbReference type="Proteomes" id="UP000756132">
    <property type="component" value="Chromosome 13"/>
</dbReference>
<sequence length="215" mass="23821">MRIAHLLPFLAASPAVLGGPVPESDNTQVLDSSDTTAATYFDGGSSDPIHHMQQKSSSDSLPPWPPWGHIPYKGKKDLKMLRYAGPDCRPDDLISWYAQHFDADDAKDLHGKGKEILSVKYALPNNAKMQFVDVTFWDGHHEKHHGCTGNIVYKLDGARGETADGDQYACHNIAGAKCLSLSPAWKSPSRRGTWWKSGSDAWLRISRGRLRARLE</sequence>
<name>A0A9Q8PME7_PASFU</name>